<dbReference type="GO" id="GO:0005829">
    <property type="term" value="C:cytosol"/>
    <property type="evidence" value="ECO:0007669"/>
    <property type="project" value="TreeGrafter"/>
</dbReference>
<dbReference type="AlphaFoldDB" id="A0A9E2NR83"/>
<keyword evidence="6 7" id="KW-0456">Lyase</keyword>
<reference evidence="9" key="2">
    <citation type="submission" date="2021-04" db="EMBL/GenBank/DDBJ databases">
        <authorList>
            <person name="Gilroy R."/>
        </authorList>
    </citation>
    <scope>NUCLEOTIDE SEQUENCE</scope>
    <source>
        <strain evidence="9">687</strain>
    </source>
</reference>
<dbReference type="SUPFAM" id="SSF103263">
    <property type="entry name" value="Chorismate synthase, AroC"/>
    <property type="match status" value="1"/>
</dbReference>
<dbReference type="PROSITE" id="PS00787">
    <property type="entry name" value="CHORISMATE_SYNTHASE_1"/>
    <property type="match status" value="1"/>
</dbReference>
<evidence type="ECO:0000256" key="4">
    <source>
        <dbReference type="ARBA" id="ARBA00022605"/>
    </source>
</evidence>
<sequence>MSANSFGRNFTVMTCGESHGPALAAIVDGCPPRVPLTAEMLQRDLDRRRPGSTRFGTPRNEPDAVRIISGVFEGQTTGTPIGLIIENTSQRSQDYADIMNSYRPGHADFTYDKKYGIRDYRGGGRASARETAMRVAAGAIAKQVLHHFFGVEIAGCVTAIGPHATSKFDAKAARENPFNFADPEMCPQLEAYIDTLRQEHDSCGAIVEVRAQHVPVGWGSPIFERLDAVIAQAMMSINAVKGVEIGDGFALAALRGTQARDEMDKHGFLSNHAGGILGGISTGQEIVVRLALKPTSSILTPGRSIDKFGHEIELVTKGRHDPCVGIRAVPIAEAMLALTLVDAALSQQAQCSLQA</sequence>
<comment type="subunit">
    <text evidence="7">Homotetramer.</text>
</comment>
<dbReference type="EC" id="4.2.3.5" evidence="3 7"/>
<dbReference type="GO" id="GO:0009423">
    <property type="term" value="P:chorismate biosynthetic process"/>
    <property type="evidence" value="ECO:0007669"/>
    <property type="project" value="UniProtKB-UniRule"/>
</dbReference>
<evidence type="ECO:0000256" key="6">
    <source>
        <dbReference type="ARBA" id="ARBA00023239"/>
    </source>
</evidence>
<dbReference type="GO" id="GO:0010181">
    <property type="term" value="F:FMN binding"/>
    <property type="evidence" value="ECO:0007669"/>
    <property type="project" value="TreeGrafter"/>
</dbReference>
<dbReference type="InterPro" id="IPR035904">
    <property type="entry name" value="Chorismate_synth_AroC_sf"/>
</dbReference>
<comment type="cofactor">
    <cofactor evidence="7 8">
        <name>FMNH2</name>
        <dbReference type="ChEBI" id="CHEBI:57618"/>
    </cofactor>
    <text evidence="7 8">Reduced FMN (FMNH(2)).</text>
</comment>
<feature type="binding site" evidence="7">
    <location>
        <begin position="125"/>
        <end position="127"/>
    </location>
    <ligand>
        <name>FMN</name>
        <dbReference type="ChEBI" id="CHEBI:58210"/>
    </ligand>
</feature>
<dbReference type="NCBIfam" id="NF003793">
    <property type="entry name" value="PRK05382.1"/>
    <property type="match status" value="1"/>
</dbReference>
<evidence type="ECO:0000256" key="2">
    <source>
        <dbReference type="ARBA" id="ARBA00008014"/>
    </source>
</evidence>
<dbReference type="GO" id="GO:0004107">
    <property type="term" value="F:chorismate synthase activity"/>
    <property type="evidence" value="ECO:0007669"/>
    <property type="project" value="UniProtKB-UniRule"/>
</dbReference>
<keyword evidence="4 7" id="KW-0028">Amino-acid biosynthesis</keyword>
<feature type="binding site" evidence="7">
    <location>
        <position position="319"/>
    </location>
    <ligand>
        <name>FMN</name>
        <dbReference type="ChEBI" id="CHEBI:58210"/>
    </ligand>
</feature>
<dbReference type="CDD" id="cd07304">
    <property type="entry name" value="Chorismate_synthase"/>
    <property type="match status" value="1"/>
</dbReference>
<dbReference type="PROSITE" id="PS00788">
    <property type="entry name" value="CHORISMATE_SYNTHASE_2"/>
    <property type="match status" value="1"/>
</dbReference>
<comment type="pathway">
    <text evidence="1 7 8">Metabolic intermediate biosynthesis; chorismate biosynthesis; chorismate from D-erythrose 4-phosphate and phosphoenolpyruvate: step 7/7.</text>
</comment>
<evidence type="ECO:0000313" key="10">
    <source>
        <dbReference type="Proteomes" id="UP000824150"/>
    </source>
</evidence>
<evidence type="ECO:0000313" key="9">
    <source>
        <dbReference type="EMBL" id="MBU3825936.1"/>
    </source>
</evidence>
<feature type="binding site" evidence="7">
    <location>
        <position position="278"/>
    </location>
    <ligand>
        <name>FMN</name>
        <dbReference type="ChEBI" id="CHEBI:58210"/>
    </ligand>
</feature>
<comment type="catalytic activity">
    <reaction evidence="7 8">
        <text>5-O-(1-carboxyvinyl)-3-phosphoshikimate = chorismate + phosphate</text>
        <dbReference type="Rhea" id="RHEA:21020"/>
        <dbReference type="ChEBI" id="CHEBI:29748"/>
        <dbReference type="ChEBI" id="CHEBI:43474"/>
        <dbReference type="ChEBI" id="CHEBI:57701"/>
        <dbReference type="EC" id="4.2.3.5"/>
    </reaction>
</comment>
<dbReference type="PANTHER" id="PTHR21085">
    <property type="entry name" value="CHORISMATE SYNTHASE"/>
    <property type="match status" value="1"/>
</dbReference>
<comment type="function">
    <text evidence="7">Catalyzes the anti-1,4-elimination of the C-3 phosphate and the C-6 proR hydrogen from 5-enolpyruvylshikimate-3-phosphate (EPSP) to yield chorismate, which is the branch point compound that serves as the starting substrate for the three terminal pathways of aromatic amino acid biosynthesis. This reaction introduces a second double bond into the aromatic ring system.</text>
</comment>
<dbReference type="InterPro" id="IPR000453">
    <property type="entry name" value="Chorismate_synth"/>
</dbReference>
<dbReference type="HAMAP" id="MF_00300">
    <property type="entry name" value="Chorismate_synth"/>
    <property type="match status" value="1"/>
</dbReference>
<comment type="caution">
    <text evidence="9">The sequence shown here is derived from an EMBL/GenBank/DDBJ whole genome shotgun (WGS) entry which is preliminary data.</text>
</comment>
<evidence type="ECO:0000256" key="7">
    <source>
        <dbReference type="HAMAP-Rule" id="MF_00300"/>
    </source>
</evidence>
<evidence type="ECO:0000256" key="3">
    <source>
        <dbReference type="ARBA" id="ARBA00013036"/>
    </source>
</evidence>
<gene>
    <name evidence="7 9" type="primary">aroC</name>
    <name evidence="9" type="ORF">IAA31_00365</name>
</gene>
<proteinExistence type="inferred from homology"/>
<dbReference type="NCBIfam" id="TIGR00033">
    <property type="entry name" value="aroC"/>
    <property type="match status" value="1"/>
</dbReference>
<organism evidence="9 10">
    <name type="scientific">Candidatus Anaerobiospirillum merdipullorum</name>
    <dbReference type="NCBI Taxonomy" id="2838450"/>
    <lineage>
        <taxon>Bacteria</taxon>
        <taxon>Pseudomonadati</taxon>
        <taxon>Pseudomonadota</taxon>
        <taxon>Gammaproteobacteria</taxon>
        <taxon>Aeromonadales</taxon>
        <taxon>Succinivibrionaceae</taxon>
        <taxon>Anaerobiospirillum</taxon>
    </lineage>
</organism>
<keyword evidence="5 7" id="KW-0057">Aromatic amino acid biosynthesis</keyword>
<reference evidence="9" key="1">
    <citation type="journal article" date="2021" name="PeerJ">
        <title>Extensive microbial diversity within the chicken gut microbiome revealed by metagenomics and culture.</title>
        <authorList>
            <person name="Gilroy R."/>
            <person name="Ravi A."/>
            <person name="Getino M."/>
            <person name="Pursley I."/>
            <person name="Horton D.L."/>
            <person name="Alikhan N.F."/>
            <person name="Baker D."/>
            <person name="Gharbi K."/>
            <person name="Hall N."/>
            <person name="Watson M."/>
            <person name="Adriaenssens E.M."/>
            <person name="Foster-Nyarko E."/>
            <person name="Jarju S."/>
            <person name="Secka A."/>
            <person name="Antonio M."/>
            <person name="Oren A."/>
            <person name="Chaudhuri R.R."/>
            <person name="La Ragione R."/>
            <person name="Hildebrand F."/>
            <person name="Pallen M.J."/>
        </authorList>
    </citation>
    <scope>NUCLEOTIDE SEQUENCE</scope>
    <source>
        <strain evidence="9">687</strain>
    </source>
</reference>
<keyword evidence="7" id="KW-0288">FMN</keyword>
<dbReference type="Pfam" id="PF01264">
    <property type="entry name" value="Chorismate_synt"/>
    <property type="match status" value="1"/>
</dbReference>
<protein>
    <recommendedName>
        <fullName evidence="3 7">Chorismate synthase</fullName>
        <shortName evidence="7">CS</shortName>
        <ecNumber evidence="3 7">4.2.3.5</ecNumber>
    </recommendedName>
    <alternativeName>
        <fullName evidence="7">5-enolpyruvylshikimate-3-phosphate phospholyase</fullName>
    </alternativeName>
</protein>
<feature type="binding site" evidence="7">
    <location>
        <position position="54"/>
    </location>
    <ligand>
        <name>NADP(+)</name>
        <dbReference type="ChEBI" id="CHEBI:58349"/>
    </ligand>
</feature>
<feature type="binding site" evidence="7">
    <location>
        <position position="48"/>
    </location>
    <ligand>
        <name>NADP(+)</name>
        <dbReference type="ChEBI" id="CHEBI:58349"/>
    </ligand>
</feature>
<dbReference type="PROSITE" id="PS00789">
    <property type="entry name" value="CHORISMATE_SYNTHASE_3"/>
    <property type="match status" value="1"/>
</dbReference>
<evidence type="ECO:0000256" key="5">
    <source>
        <dbReference type="ARBA" id="ARBA00023141"/>
    </source>
</evidence>
<dbReference type="InterPro" id="IPR020541">
    <property type="entry name" value="Chorismate_synthase_CS"/>
</dbReference>
<dbReference type="GO" id="GO:0009073">
    <property type="term" value="P:aromatic amino acid family biosynthetic process"/>
    <property type="evidence" value="ECO:0007669"/>
    <property type="project" value="UniProtKB-KW"/>
</dbReference>
<comment type="similarity">
    <text evidence="2 7 8">Belongs to the chorismate synthase family.</text>
</comment>
<dbReference type="PIRSF" id="PIRSF001456">
    <property type="entry name" value="Chorismate_synth"/>
    <property type="match status" value="1"/>
</dbReference>
<dbReference type="PANTHER" id="PTHR21085:SF0">
    <property type="entry name" value="CHORISMATE SYNTHASE"/>
    <property type="match status" value="1"/>
</dbReference>
<keyword evidence="7" id="KW-0274">FAD</keyword>
<feature type="binding site" evidence="7">
    <location>
        <begin position="293"/>
        <end position="297"/>
    </location>
    <ligand>
        <name>FMN</name>
        <dbReference type="ChEBI" id="CHEBI:58210"/>
    </ligand>
</feature>
<feature type="binding site" evidence="7">
    <location>
        <begin position="238"/>
        <end position="239"/>
    </location>
    <ligand>
        <name>FMN</name>
        <dbReference type="ChEBI" id="CHEBI:58210"/>
    </ligand>
</feature>
<keyword evidence="7" id="KW-0521">NADP</keyword>
<accession>A0A9E2NR83</accession>
<evidence type="ECO:0000256" key="1">
    <source>
        <dbReference type="ARBA" id="ARBA00005044"/>
    </source>
</evidence>
<keyword evidence="7" id="KW-0285">Flavoprotein</keyword>
<dbReference type="GO" id="GO:0008652">
    <property type="term" value="P:amino acid biosynthetic process"/>
    <property type="evidence" value="ECO:0007669"/>
    <property type="project" value="UniProtKB-KW"/>
</dbReference>
<dbReference type="EMBL" id="JAHLFG010000003">
    <property type="protein sequence ID" value="MBU3825936.1"/>
    <property type="molecule type" value="Genomic_DNA"/>
</dbReference>
<dbReference type="Proteomes" id="UP000824150">
    <property type="component" value="Unassembled WGS sequence"/>
</dbReference>
<name>A0A9E2NR83_9GAMM</name>
<dbReference type="Gene3D" id="3.60.150.10">
    <property type="entry name" value="Chorismate synthase AroC"/>
    <property type="match status" value="1"/>
</dbReference>
<evidence type="ECO:0000256" key="8">
    <source>
        <dbReference type="RuleBase" id="RU000605"/>
    </source>
</evidence>